<organism evidence="1 2">
    <name type="scientific">Acinetobacter kookii</name>
    <dbReference type="NCBI Taxonomy" id="1226327"/>
    <lineage>
        <taxon>Bacteria</taxon>
        <taxon>Pseudomonadati</taxon>
        <taxon>Pseudomonadota</taxon>
        <taxon>Gammaproteobacteria</taxon>
        <taxon>Moraxellales</taxon>
        <taxon>Moraxellaceae</taxon>
        <taxon>Acinetobacter</taxon>
    </lineage>
</organism>
<proteinExistence type="predicted"/>
<sequence length="89" mass="10821">MNMQNELCTLEQIYNFLLMRPYFHKHSQFEKLKEFFYEIHEMNGGFFEVKNSYSFLGTFNGKQKVIDSTHSPDFLDKKIFLQWVIKQIN</sequence>
<evidence type="ECO:0000313" key="1">
    <source>
        <dbReference type="EMBL" id="SDC24068.1"/>
    </source>
</evidence>
<evidence type="ECO:0000313" key="2">
    <source>
        <dbReference type="Proteomes" id="UP000243468"/>
    </source>
</evidence>
<reference evidence="2" key="1">
    <citation type="submission" date="2016-09" db="EMBL/GenBank/DDBJ databases">
        <authorList>
            <person name="Varghese N."/>
            <person name="Submissions S."/>
        </authorList>
    </citation>
    <scope>NUCLEOTIDE SEQUENCE [LARGE SCALE GENOMIC DNA]</scope>
    <source>
        <strain evidence="2">ANC 4667</strain>
    </source>
</reference>
<keyword evidence="2" id="KW-1185">Reference proteome</keyword>
<dbReference type="AlphaFoldDB" id="A0A1G6JZL1"/>
<dbReference type="Proteomes" id="UP000243468">
    <property type="component" value="Unassembled WGS sequence"/>
</dbReference>
<dbReference type="OrthoDB" id="6706428at2"/>
<gene>
    <name evidence="1" type="ORF">SAMN05421732_104118</name>
</gene>
<dbReference type="STRING" id="1226327.SAMN05421732_104118"/>
<dbReference type="RefSeq" id="WP_092819613.1">
    <property type="nucleotide sequence ID" value="NZ_BAABKJ010000010.1"/>
</dbReference>
<name>A0A1G6JZL1_9GAMM</name>
<accession>A0A1G6JZL1</accession>
<protein>
    <submittedName>
        <fullName evidence="1">Uncharacterized protein</fullName>
    </submittedName>
</protein>
<dbReference type="EMBL" id="FMYO01000004">
    <property type="protein sequence ID" value="SDC24068.1"/>
    <property type="molecule type" value="Genomic_DNA"/>
</dbReference>